<evidence type="ECO:0000259" key="5">
    <source>
        <dbReference type="PROSITE" id="PS51078"/>
    </source>
</evidence>
<dbReference type="InterPro" id="IPR005471">
    <property type="entry name" value="Tscrpt_reg_IclR_N"/>
</dbReference>
<dbReference type="InterPro" id="IPR014757">
    <property type="entry name" value="Tscrpt_reg_IclR_C"/>
</dbReference>
<dbReference type="Gene3D" id="1.10.10.10">
    <property type="entry name" value="Winged helix-like DNA-binding domain superfamily/Winged helix DNA-binding domain"/>
    <property type="match status" value="1"/>
</dbReference>
<dbReference type="Pfam" id="PF01614">
    <property type="entry name" value="IclR_C"/>
    <property type="match status" value="1"/>
</dbReference>
<keyword evidence="3" id="KW-0804">Transcription</keyword>
<dbReference type="GO" id="GO:0003700">
    <property type="term" value="F:DNA-binding transcription factor activity"/>
    <property type="evidence" value="ECO:0007669"/>
    <property type="project" value="TreeGrafter"/>
</dbReference>
<organism evidence="6 7">
    <name type="scientific">Phytoactinopolyspora halotolerans</name>
    <dbReference type="NCBI Taxonomy" id="1981512"/>
    <lineage>
        <taxon>Bacteria</taxon>
        <taxon>Bacillati</taxon>
        <taxon>Actinomycetota</taxon>
        <taxon>Actinomycetes</taxon>
        <taxon>Jiangellales</taxon>
        <taxon>Jiangellaceae</taxon>
        <taxon>Phytoactinopolyspora</taxon>
    </lineage>
</organism>
<reference evidence="6 7" key="1">
    <citation type="submission" date="2020-02" db="EMBL/GenBank/DDBJ databases">
        <authorList>
            <person name="Li X.-J."/>
            <person name="Han X.-M."/>
        </authorList>
    </citation>
    <scope>NUCLEOTIDE SEQUENCE [LARGE SCALE GENOMIC DNA]</scope>
    <source>
        <strain evidence="6 7">CCTCC AB 2017055</strain>
    </source>
</reference>
<dbReference type="SMART" id="SM00346">
    <property type="entry name" value="HTH_ICLR"/>
    <property type="match status" value="1"/>
</dbReference>
<dbReference type="Pfam" id="PF09339">
    <property type="entry name" value="HTH_IclR"/>
    <property type="match status" value="1"/>
</dbReference>
<feature type="domain" description="HTH iclR-type" evidence="4">
    <location>
        <begin position="10"/>
        <end position="71"/>
    </location>
</feature>
<accession>A0A6L9S334</accession>
<dbReference type="EMBL" id="JAAGOA010000002">
    <property type="protein sequence ID" value="NED99240.1"/>
    <property type="molecule type" value="Genomic_DNA"/>
</dbReference>
<keyword evidence="1" id="KW-0805">Transcription regulation</keyword>
<gene>
    <name evidence="6" type="ORF">G1H10_03555</name>
</gene>
<name>A0A6L9S334_9ACTN</name>
<dbReference type="RefSeq" id="WP_163732753.1">
    <property type="nucleotide sequence ID" value="NZ_JAAGOA010000002.1"/>
</dbReference>
<protein>
    <submittedName>
        <fullName evidence="6">Helix-turn-helix domain-containing protein</fullName>
    </submittedName>
</protein>
<dbReference type="PROSITE" id="PS51077">
    <property type="entry name" value="HTH_ICLR"/>
    <property type="match status" value="1"/>
</dbReference>
<keyword evidence="7" id="KW-1185">Reference proteome</keyword>
<dbReference type="PANTHER" id="PTHR30136">
    <property type="entry name" value="HELIX-TURN-HELIX TRANSCRIPTIONAL REGULATOR, ICLR FAMILY"/>
    <property type="match status" value="1"/>
</dbReference>
<dbReference type="InterPro" id="IPR036390">
    <property type="entry name" value="WH_DNA-bd_sf"/>
</dbReference>
<dbReference type="InterPro" id="IPR029016">
    <property type="entry name" value="GAF-like_dom_sf"/>
</dbReference>
<keyword evidence="2" id="KW-0238">DNA-binding</keyword>
<dbReference type="GO" id="GO:0045892">
    <property type="term" value="P:negative regulation of DNA-templated transcription"/>
    <property type="evidence" value="ECO:0007669"/>
    <property type="project" value="TreeGrafter"/>
</dbReference>
<evidence type="ECO:0000256" key="1">
    <source>
        <dbReference type="ARBA" id="ARBA00023015"/>
    </source>
</evidence>
<dbReference type="PANTHER" id="PTHR30136:SF24">
    <property type="entry name" value="HTH-TYPE TRANSCRIPTIONAL REPRESSOR ALLR"/>
    <property type="match status" value="1"/>
</dbReference>
<dbReference type="SUPFAM" id="SSF46785">
    <property type="entry name" value="Winged helix' DNA-binding domain"/>
    <property type="match status" value="1"/>
</dbReference>
<evidence type="ECO:0000313" key="6">
    <source>
        <dbReference type="EMBL" id="NED99240.1"/>
    </source>
</evidence>
<dbReference type="SUPFAM" id="SSF55781">
    <property type="entry name" value="GAF domain-like"/>
    <property type="match status" value="1"/>
</dbReference>
<evidence type="ECO:0000256" key="3">
    <source>
        <dbReference type="ARBA" id="ARBA00023163"/>
    </source>
</evidence>
<dbReference type="InterPro" id="IPR036388">
    <property type="entry name" value="WH-like_DNA-bd_sf"/>
</dbReference>
<evidence type="ECO:0000259" key="4">
    <source>
        <dbReference type="PROSITE" id="PS51077"/>
    </source>
</evidence>
<dbReference type="GO" id="GO:0003677">
    <property type="term" value="F:DNA binding"/>
    <property type="evidence" value="ECO:0007669"/>
    <property type="project" value="UniProtKB-KW"/>
</dbReference>
<sequence>MTAEAKDTGLGSVHKALTLVAELATGAAPQRLGDLAARSGMTKPTVHRLLRSLTAAGYVRALGGGLYTVGPALIGVSAATVGGLKERPLIQRSLNELRTRTGLTASYAIRWGTSVIVIDNVEPDQAYRVSPRLGVRTPLAECAAGVAMLALDRHPGSDRDAAPAEAEAEAVERARRLGYAYDDEPRQGVRSVASGVARAGDETGALIVTGLGFNLNAETIEVVGALLAEQAALLSATLQAVLPAEGHAGNVGIA</sequence>
<dbReference type="Proteomes" id="UP000475214">
    <property type="component" value="Unassembled WGS sequence"/>
</dbReference>
<comment type="caution">
    <text evidence="6">The sequence shown here is derived from an EMBL/GenBank/DDBJ whole genome shotgun (WGS) entry which is preliminary data.</text>
</comment>
<evidence type="ECO:0000313" key="7">
    <source>
        <dbReference type="Proteomes" id="UP000475214"/>
    </source>
</evidence>
<feature type="domain" description="IclR-ED" evidence="5">
    <location>
        <begin position="72"/>
        <end position="240"/>
    </location>
</feature>
<evidence type="ECO:0000256" key="2">
    <source>
        <dbReference type="ARBA" id="ARBA00023125"/>
    </source>
</evidence>
<dbReference type="Gene3D" id="3.30.450.40">
    <property type="match status" value="1"/>
</dbReference>
<dbReference type="PROSITE" id="PS51078">
    <property type="entry name" value="ICLR_ED"/>
    <property type="match status" value="1"/>
</dbReference>
<proteinExistence type="predicted"/>
<dbReference type="AlphaFoldDB" id="A0A6L9S334"/>
<dbReference type="InterPro" id="IPR050707">
    <property type="entry name" value="HTH_MetabolicPath_Reg"/>
</dbReference>